<dbReference type="GO" id="GO:0003723">
    <property type="term" value="F:RNA binding"/>
    <property type="evidence" value="ECO:0007669"/>
    <property type="project" value="UniProtKB-UniRule"/>
</dbReference>
<dbReference type="EMBL" id="ML004437">
    <property type="protein sequence ID" value="RKP31756.1"/>
    <property type="molecule type" value="Genomic_DNA"/>
</dbReference>
<name>A0A4P9ZFD6_9ASCO</name>
<dbReference type="Pfam" id="PF00013">
    <property type="entry name" value="KH_1"/>
    <property type="match status" value="1"/>
</dbReference>
<feature type="domain" description="K Homology" evidence="2">
    <location>
        <begin position="524"/>
        <end position="612"/>
    </location>
</feature>
<accession>A0A4P9ZFD6</accession>
<dbReference type="CDD" id="cd22453">
    <property type="entry name" value="KH-I_MUG60_like"/>
    <property type="match status" value="1"/>
</dbReference>
<evidence type="ECO:0000256" key="1">
    <source>
        <dbReference type="PROSITE-ProRule" id="PRU00117"/>
    </source>
</evidence>
<dbReference type="InterPro" id="IPR004087">
    <property type="entry name" value="KH_dom"/>
</dbReference>
<dbReference type="PROSITE" id="PS50084">
    <property type="entry name" value="KH_TYPE_1"/>
    <property type="match status" value="1"/>
</dbReference>
<dbReference type="SUPFAM" id="SSF54791">
    <property type="entry name" value="Eukaryotic type KH-domain (KH-domain type I)"/>
    <property type="match status" value="1"/>
</dbReference>
<evidence type="ECO:0000313" key="3">
    <source>
        <dbReference type="EMBL" id="RKP31756.1"/>
    </source>
</evidence>
<dbReference type="Proteomes" id="UP000268321">
    <property type="component" value="Unassembled WGS sequence"/>
</dbReference>
<dbReference type="InterPro" id="IPR004088">
    <property type="entry name" value="KH_dom_type_1"/>
</dbReference>
<dbReference type="SMART" id="SM00322">
    <property type="entry name" value="KH"/>
    <property type="match status" value="1"/>
</dbReference>
<dbReference type="InterPro" id="IPR036612">
    <property type="entry name" value="KH_dom_type_1_sf"/>
</dbReference>
<dbReference type="InterPro" id="IPR056553">
    <property type="entry name" value="KH_Mug60-KHD4"/>
</dbReference>
<evidence type="ECO:0000259" key="2">
    <source>
        <dbReference type="SMART" id="SM00322"/>
    </source>
</evidence>
<keyword evidence="4" id="KW-1185">Reference proteome</keyword>
<evidence type="ECO:0000313" key="4">
    <source>
        <dbReference type="Proteomes" id="UP000268321"/>
    </source>
</evidence>
<dbReference type="Gene3D" id="3.30.1370.10">
    <property type="entry name" value="K Homology domain, type 1"/>
    <property type="match status" value="1"/>
</dbReference>
<organism evidence="3 4">
    <name type="scientific">Metschnikowia bicuspidata</name>
    <dbReference type="NCBI Taxonomy" id="27322"/>
    <lineage>
        <taxon>Eukaryota</taxon>
        <taxon>Fungi</taxon>
        <taxon>Dikarya</taxon>
        <taxon>Ascomycota</taxon>
        <taxon>Saccharomycotina</taxon>
        <taxon>Pichiomycetes</taxon>
        <taxon>Metschnikowiaceae</taxon>
        <taxon>Metschnikowia</taxon>
    </lineage>
</organism>
<dbReference type="AlphaFoldDB" id="A0A4P9ZFD6"/>
<reference evidence="4" key="1">
    <citation type="journal article" date="2018" name="Nat. Microbiol.">
        <title>Leveraging single-cell genomics to expand the fungal tree of life.</title>
        <authorList>
            <person name="Ahrendt S.R."/>
            <person name="Quandt C.A."/>
            <person name="Ciobanu D."/>
            <person name="Clum A."/>
            <person name="Salamov A."/>
            <person name="Andreopoulos B."/>
            <person name="Cheng J.F."/>
            <person name="Woyke T."/>
            <person name="Pelin A."/>
            <person name="Henrissat B."/>
            <person name="Reynolds N.K."/>
            <person name="Benny G.L."/>
            <person name="Smith M.E."/>
            <person name="James T.Y."/>
            <person name="Grigoriev I.V."/>
        </authorList>
    </citation>
    <scope>NUCLEOTIDE SEQUENCE [LARGE SCALE GENOMIC DNA]</scope>
    <source>
        <strain evidence="4">Baker2002</strain>
    </source>
</reference>
<gene>
    <name evidence="3" type="ORF">METBISCDRAFT_26238</name>
</gene>
<keyword evidence="1" id="KW-0694">RNA-binding</keyword>
<protein>
    <recommendedName>
        <fullName evidence="2">K Homology domain-containing protein</fullName>
    </recommendedName>
</protein>
<dbReference type="Pfam" id="PF24563">
    <property type="entry name" value="KH_Mug60-KHD4"/>
    <property type="match status" value="1"/>
</dbReference>
<dbReference type="OrthoDB" id="271862at2759"/>
<proteinExistence type="predicted"/>
<sequence length="912" mass="101171">MGWPEHDRQTDSNLAILTLPYSFLVDSSQWAYQTNTGLWHDRYAWSHSLFPYSILSQHQLDSIRVIDNAGALRDTVLALNYNGVCDANQVKLIEPQFNNQLITFSISGNERFVNNCRAEILRSYVHVGYARISLSAAGFGAMGAKFLLTLHCVASRHAMEVVIGACDTDFCSTVRACTTPYLYLLGAMERVRVAETDIRVLVDALLDGCYVDRIAVPLSMVPTLGGVEMVNFAELARETRVRVYLPCMVPAQNPALPRTDDVSIWVSSKHASEVLLSTRILADLSSAALPAHNSDARLYTQETRVSKEKMDLLSVYHRAELVAIMLGHGTYIHVPGLGDLHDNTVVVQAATLDALQNTLSDFAALCARFYTLDVQLRRAASVPADWEYYLLRLVSRKRSCLVSFNEHGLHVVGGKCEIGSLLAELTADLSHNALFSQFVQGTDFRALVALELACDQRDFVSGKKNGKISKILQQVDQLAEIGFEPFNDLNFVIRLSVFHGARDGAGALKLVVLAQTLLLLELELPAEQKFHIPDAFHQSIIGYGGQVIQVIMKKYNVFVKLVSHAQDAGAALRVRTQMLYSLQRSDNVIVKCPTKNAQNIERARSELDLLVRQCCHNSIMTSYGMSVVYNTVRFRLLRSHYQLLIRRQRYSLDFVCVLEHDHGAYIEFPRSLDTFNGAASIDITITGNHTKARHCAMALRALLPHTRELLVAYLPARFRAVVAKELPFRDRVTIPFRLVLDTETVVFPALETRWGTCHAISLSAYASANLAEATRQLTHYIVSNGLTIQEERSVEENPIIAIEKHALPKKLAARLPLKTALSVQSVQLVQSVQSVESALNGSARRHSPQFTSPSPIDESQLAPVSFGALASSHKVRSPSLGPLQPITNQNFASNHAKMGFAYGLPNAQGMRL</sequence>